<dbReference type="AlphaFoldDB" id="A0AAD7HQJ0"/>
<name>A0AAD7HQJ0_9AGAR</name>
<protein>
    <submittedName>
        <fullName evidence="2">Uncharacterized protein</fullName>
    </submittedName>
</protein>
<evidence type="ECO:0000313" key="3">
    <source>
        <dbReference type="Proteomes" id="UP001215598"/>
    </source>
</evidence>
<reference evidence="2" key="1">
    <citation type="submission" date="2023-03" db="EMBL/GenBank/DDBJ databases">
        <title>Massive genome expansion in bonnet fungi (Mycena s.s.) driven by repeated elements and novel gene families across ecological guilds.</title>
        <authorList>
            <consortium name="Lawrence Berkeley National Laboratory"/>
            <person name="Harder C.B."/>
            <person name="Miyauchi S."/>
            <person name="Viragh M."/>
            <person name="Kuo A."/>
            <person name="Thoen E."/>
            <person name="Andreopoulos B."/>
            <person name="Lu D."/>
            <person name="Skrede I."/>
            <person name="Drula E."/>
            <person name="Henrissat B."/>
            <person name="Morin E."/>
            <person name="Kohler A."/>
            <person name="Barry K."/>
            <person name="LaButti K."/>
            <person name="Morin E."/>
            <person name="Salamov A."/>
            <person name="Lipzen A."/>
            <person name="Mereny Z."/>
            <person name="Hegedus B."/>
            <person name="Baldrian P."/>
            <person name="Stursova M."/>
            <person name="Weitz H."/>
            <person name="Taylor A."/>
            <person name="Grigoriev I.V."/>
            <person name="Nagy L.G."/>
            <person name="Martin F."/>
            <person name="Kauserud H."/>
        </authorList>
    </citation>
    <scope>NUCLEOTIDE SEQUENCE</scope>
    <source>
        <strain evidence="2">CBHHK182m</strain>
    </source>
</reference>
<organism evidence="2 3">
    <name type="scientific">Mycena metata</name>
    <dbReference type="NCBI Taxonomy" id="1033252"/>
    <lineage>
        <taxon>Eukaryota</taxon>
        <taxon>Fungi</taxon>
        <taxon>Dikarya</taxon>
        <taxon>Basidiomycota</taxon>
        <taxon>Agaricomycotina</taxon>
        <taxon>Agaricomycetes</taxon>
        <taxon>Agaricomycetidae</taxon>
        <taxon>Agaricales</taxon>
        <taxon>Marasmiineae</taxon>
        <taxon>Mycenaceae</taxon>
        <taxon>Mycena</taxon>
    </lineage>
</organism>
<accession>A0AAD7HQJ0</accession>
<keyword evidence="3" id="KW-1185">Reference proteome</keyword>
<sequence length="209" mass="22650">MFGNTKCKRPTNAADLNVDPPTGRATSPPRRVPTQNCRAAPPPTPSLSILLLFPSSAPLPLHLPYPLPARAYTTPRAHYLCNYTSAHSPRLPRLVSFPTLISAHAVESSRCHPPSARTRTRRELDARAVCAASASRPYAQLPCRAAIFACACARTILTGFGFARNRHPFPPTPSLSIFPAISSPPHRFAPFSAPHPPVGTRPVPPYVRT</sequence>
<evidence type="ECO:0000256" key="1">
    <source>
        <dbReference type="SAM" id="MobiDB-lite"/>
    </source>
</evidence>
<proteinExistence type="predicted"/>
<evidence type="ECO:0000313" key="2">
    <source>
        <dbReference type="EMBL" id="KAJ7725960.1"/>
    </source>
</evidence>
<dbReference type="Proteomes" id="UP001215598">
    <property type="component" value="Unassembled WGS sequence"/>
</dbReference>
<feature type="region of interest" description="Disordered" evidence="1">
    <location>
        <begin position="1"/>
        <end position="40"/>
    </location>
</feature>
<comment type="caution">
    <text evidence="2">The sequence shown here is derived from an EMBL/GenBank/DDBJ whole genome shotgun (WGS) entry which is preliminary data.</text>
</comment>
<dbReference type="EMBL" id="JARKIB010000190">
    <property type="protein sequence ID" value="KAJ7725960.1"/>
    <property type="molecule type" value="Genomic_DNA"/>
</dbReference>
<gene>
    <name evidence="2" type="ORF">B0H16DRAFT_1735897</name>
</gene>